<comment type="similarity">
    <text evidence="2">Belongs to the TonB-dependent receptor family. Hemoglobin/haptoglobin binding protein subfamily.</text>
</comment>
<evidence type="ECO:0000313" key="16">
    <source>
        <dbReference type="Proteomes" id="UP000005519"/>
    </source>
</evidence>
<organism evidence="15 16">
    <name type="scientific">Pasteurella dagmatis ATCC 43325</name>
    <dbReference type="NCBI Taxonomy" id="667128"/>
    <lineage>
        <taxon>Bacteria</taxon>
        <taxon>Pseudomonadati</taxon>
        <taxon>Pseudomonadota</taxon>
        <taxon>Gammaproteobacteria</taxon>
        <taxon>Pasteurellales</taxon>
        <taxon>Pasteurellaceae</taxon>
        <taxon>Pasteurella</taxon>
    </lineage>
</organism>
<dbReference type="OrthoDB" id="9764669at2"/>
<keyword evidence="3 11" id="KW-0813">Transport</keyword>
<keyword evidence="9 15" id="KW-0675">Receptor</keyword>
<dbReference type="SUPFAM" id="SSF56935">
    <property type="entry name" value="Porins"/>
    <property type="match status" value="1"/>
</dbReference>
<evidence type="ECO:0000259" key="13">
    <source>
        <dbReference type="Pfam" id="PF00593"/>
    </source>
</evidence>
<dbReference type="InterPro" id="IPR012910">
    <property type="entry name" value="Plug_dom"/>
</dbReference>
<name>C9PPN4_9PAST</name>
<evidence type="ECO:0000256" key="3">
    <source>
        <dbReference type="ARBA" id="ARBA00022448"/>
    </source>
</evidence>
<proteinExistence type="inferred from homology"/>
<dbReference type="InterPro" id="IPR039426">
    <property type="entry name" value="TonB-dep_rcpt-like"/>
</dbReference>
<evidence type="ECO:0000256" key="6">
    <source>
        <dbReference type="ARBA" id="ARBA00022729"/>
    </source>
</evidence>
<keyword evidence="4 11" id="KW-1134">Transmembrane beta strand</keyword>
<dbReference type="InterPro" id="IPR010949">
    <property type="entry name" value="TonB_Hb/transfer/lactofer_rcpt"/>
</dbReference>
<dbReference type="Proteomes" id="UP000005519">
    <property type="component" value="Unassembled WGS sequence"/>
</dbReference>
<evidence type="ECO:0000256" key="12">
    <source>
        <dbReference type="RuleBase" id="RU003357"/>
    </source>
</evidence>
<evidence type="ECO:0000256" key="8">
    <source>
        <dbReference type="ARBA" id="ARBA00023136"/>
    </source>
</evidence>
<keyword evidence="16" id="KW-1185">Reference proteome</keyword>
<dbReference type="NCBIfam" id="TIGR01786">
    <property type="entry name" value="TonB-hemlactrns"/>
    <property type="match status" value="1"/>
</dbReference>
<dbReference type="GO" id="GO:0015344">
    <property type="term" value="F:siderophore uptake transmembrane transporter activity"/>
    <property type="evidence" value="ECO:0007669"/>
    <property type="project" value="TreeGrafter"/>
</dbReference>
<reference evidence="15 16" key="1">
    <citation type="submission" date="2009-10" db="EMBL/GenBank/DDBJ databases">
        <authorList>
            <person name="Muzny D."/>
            <person name="Qin X."/>
            <person name="Deng J."/>
            <person name="Jiang H."/>
            <person name="Liu Y."/>
            <person name="Qu J."/>
            <person name="Song X.-Z."/>
            <person name="Zhang L."/>
            <person name="Thornton R."/>
            <person name="Coyle M."/>
            <person name="Francisco L."/>
            <person name="Jackson L."/>
            <person name="Javaid M."/>
            <person name="Korchina V."/>
            <person name="Kovar C."/>
            <person name="Mata R."/>
            <person name="Mathew T."/>
            <person name="Ngo R."/>
            <person name="Nguyen L."/>
            <person name="Nguyen N."/>
            <person name="Okwuonu G."/>
            <person name="Ongeri F."/>
            <person name="Pham C."/>
            <person name="Simmons D."/>
            <person name="Wilczek-Boney K."/>
            <person name="Hale W."/>
            <person name="Jakkamsetti A."/>
            <person name="Pham P."/>
            <person name="Ruth R."/>
            <person name="San Lucas F."/>
            <person name="Warren J."/>
            <person name="Zhang J."/>
            <person name="Zhao Z."/>
            <person name="Zhou C."/>
            <person name="Zhu D."/>
            <person name="Lee S."/>
            <person name="Bess C."/>
            <person name="Blankenburg K."/>
            <person name="Forbes L."/>
            <person name="Fu Q."/>
            <person name="Gubbala S."/>
            <person name="Hirani K."/>
            <person name="Jayaseelan J.C."/>
            <person name="Lara F."/>
            <person name="Munidasa M."/>
            <person name="Palculict T."/>
            <person name="Patil S."/>
            <person name="Pu L.-L."/>
            <person name="Saada N."/>
            <person name="Tang L."/>
            <person name="Weissenberger G."/>
            <person name="Zhu Y."/>
            <person name="Hemphill L."/>
            <person name="Shang Y."/>
            <person name="Youmans B."/>
            <person name="Ayvaz T."/>
            <person name="Ross M."/>
            <person name="Santibanez J."/>
            <person name="Aqrawi P."/>
            <person name="Gross S."/>
            <person name="Joshi V."/>
            <person name="Fowler G."/>
            <person name="Nazareth L."/>
            <person name="Reid J."/>
            <person name="Worley K."/>
            <person name="Petrosino J."/>
            <person name="Highlander S."/>
            <person name="Gibbs R."/>
        </authorList>
    </citation>
    <scope>NUCLEOTIDE SEQUENCE [LARGE SCALE GENOMIC DNA]</scope>
    <source>
        <strain evidence="15 16">ATCC 43325</strain>
    </source>
</reference>
<dbReference type="Pfam" id="PF00593">
    <property type="entry name" value="TonB_dep_Rec_b-barrel"/>
    <property type="match status" value="1"/>
</dbReference>
<accession>C9PPN4</accession>
<keyword evidence="8 11" id="KW-0472">Membrane</keyword>
<dbReference type="InterPro" id="IPR037066">
    <property type="entry name" value="Plug_dom_sf"/>
</dbReference>
<evidence type="ECO:0000256" key="1">
    <source>
        <dbReference type="ARBA" id="ARBA00004571"/>
    </source>
</evidence>
<evidence type="ECO:0000256" key="11">
    <source>
        <dbReference type="PROSITE-ProRule" id="PRU01360"/>
    </source>
</evidence>
<evidence type="ECO:0000256" key="2">
    <source>
        <dbReference type="ARBA" id="ARBA00008143"/>
    </source>
</evidence>
<dbReference type="HOGENOM" id="CLU_008287_19_0_6"/>
<dbReference type="STRING" id="667128.HMPREF0621_0958"/>
<protein>
    <submittedName>
        <fullName evidence="15">TonB-dependent hemoglobin/transferrin/lactoferrin receptor family protein</fullName>
    </submittedName>
</protein>
<dbReference type="Pfam" id="PF07715">
    <property type="entry name" value="Plug"/>
    <property type="match status" value="1"/>
</dbReference>
<feature type="domain" description="TonB-dependent receptor-like beta-barrel" evidence="13">
    <location>
        <begin position="286"/>
        <end position="721"/>
    </location>
</feature>
<evidence type="ECO:0000256" key="7">
    <source>
        <dbReference type="ARBA" id="ARBA00023077"/>
    </source>
</evidence>
<gene>
    <name evidence="15" type="ORF">HMPREF0621_0958</name>
</gene>
<evidence type="ECO:0000313" key="15">
    <source>
        <dbReference type="EMBL" id="EEX50335.1"/>
    </source>
</evidence>
<dbReference type="InterPro" id="IPR000531">
    <property type="entry name" value="Beta-barrel_TonB"/>
</dbReference>
<keyword evidence="6" id="KW-0732">Signal</keyword>
<dbReference type="PANTHER" id="PTHR30069:SF29">
    <property type="entry name" value="HEMOGLOBIN AND HEMOGLOBIN-HAPTOGLOBIN-BINDING PROTEIN 1-RELATED"/>
    <property type="match status" value="1"/>
</dbReference>
<dbReference type="PROSITE" id="PS52016">
    <property type="entry name" value="TONB_DEPENDENT_REC_3"/>
    <property type="match status" value="1"/>
</dbReference>
<dbReference type="InterPro" id="IPR036942">
    <property type="entry name" value="Beta-barrel_TonB_sf"/>
</dbReference>
<dbReference type="AlphaFoldDB" id="C9PPN4"/>
<keyword evidence="10 11" id="KW-0998">Cell outer membrane</keyword>
<keyword evidence="5 11" id="KW-0812">Transmembrane</keyword>
<dbReference type="EMBL" id="ACZR01000011">
    <property type="protein sequence ID" value="EEX50335.1"/>
    <property type="molecule type" value="Genomic_DNA"/>
</dbReference>
<evidence type="ECO:0000256" key="9">
    <source>
        <dbReference type="ARBA" id="ARBA00023170"/>
    </source>
</evidence>
<evidence type="ECO:0000259" key="14">
    <source>
        <dbReference type="Pfam" id="PF07715"/>
    </source>
</evidence>
<comment type="subcellular location">
    <subcellularLocation>
        <location evidence="1 11">Cell outer membrane</location>
        <topology evidence="1 11">Multi-pass membrane protein</topology>
    </subcellularLocation>
</comment>
<evidence type="ECO:0000256" key="4">
    <source>
        <dbReference type="ARBA" id="ARBA00022452"/>
    </source>
</evidence>
<evidence type="ECO:0000256" key="10">
    <source>
        <dbReference type="ARBA" id="ARBA00023237"/>
    </source>
</evidence>
<dbReference type="PANTHER" id="PTHR30069">
    <property type="entry name" value="TONB-DEPENDENT OUTER MEMBRANE RECEPTOR"/>
    <property type="match status" value="1"/>
</dbReference>
<feature type="domain" description="TonB-dependent receptor plug" evidence="14">
    <location>
        <begin position="51"/>
        <end position="163"/>
    </location>
</feature>
<dbReference type="CDD" id="cd01347">
    <property type="entry name" value="ligand_gated_channel"/>
    <property type="match status" value="1"/>
</dbReference>
<sequence>MDNLIMQIKPLYIAQFVSLTITGMAFAEGNKTIELAPIVVSSYTSDSTYTTPTQSTVRKEQLKRTGAQNIEDIVKYEPGVDVDSDNMRMGHNGYNIRGIRHQRIQMNIDGIPLTEPFEDAGPRVGRNISSKLGVDVVEPETLRQVDIDKSGNSALYGNGALGGSVNMMTYNPSDFVHADKPFYAGLKYGYRSTYSAHTKIATLAVHSQFVEGLLMLTQRDSKEFDNFAENDENGDDKTVSNDQKTKGNNILAKLNFSQDANRLELTFERYERKINTQRDEFLKTISRPLMQRNPNQPPAIRTDKVTTATSLDKFTRERAGFVYRYLPESDWLDEINFQGYSQRLKINDTTYQYSESSATNGNKLNETTQNNNRLTHRIYGLKSELKTHFETGSVKHRLSNSLEFRRDELDRLRGDDYQRQSKNSLAEDNQFRLFPKTITKNYSLGLQDQMTFVNDMALNLALRYQYEERRFKSSHLDTTPTQDKAAVNKKLTYSTLSPSVRLHIPISDELALLAGYAYAKKLPNPQYIGVGAEMNMGPMGKYKINPNPNLKPEEANSFDLGLLYVSDTFKARLNTYYNQYKNFLSPEQVLPPCRGCLREVYYGNKGKVKTYGAELFTAWQFADNWTLTNAVAWMKGYVLNPKKPLATAHPLNGVVGIEYERDTWGFSTKFRWSDKKRNPGTYMDKNVEYSYFKAPGYGVWDLTVYYQPVKNVEIRAGVFNLFNKKYWTFGDVVEIPDNKTIDRYTQPGRNYTINVELKF</sequence>
<keyword evidence="7 12" id="KW-0798">TonB box</keyword>
<dbReference type="GO" id="GO:0044718">
    <property type="term" value="P:siderophore transmembrane transport"/>
    <property type="evidence" value="ECO:0007669"/>
    <property type="project" value="TreeGrafter"/>
</dbReference>
<dbReference type="Gene3D" id="2.170.130.10">
    <property type="entry name" value="TonB-dependent receptor, plug domain"/>
    <property type="match status" value="1"/>
</dbReference>
<comment type="caution">
    <text evidence="15">The sequence shown here is derived from an EMBL/GenBank/DDBJ whole genome shotgun (WGS) entry which is preliminary data.</text>
</comment>
<dbReference type="Gene3D" id="2.40.170.20">
    <property type="entry name" value="TonB-dependent receptor, beta-barrel domain"/>
    <property type="match status" value="1"/>
</dbReference>
<dbReference type="GO" id="GO:0009279">
    <property type="term" value="C:cell outer membrane"/>
    <property type="evidence" value="ECO:0007669"/>
    <property type="project" value="UniProtKB-SubCell"/>
</dbReference>
<evidence type="ECO:0000256" key="5">
    <source>
        <dbReference type="ARBA" id="ARBA00022692"/>
    </source>
</evidence>